<dbReference type="Gene3D" id="3.40.50.1820">
    <property type="entry name" value="alpha/beta hydrolase"/>
    <property type="match status" value="1"/>
</dbReference>
<dbReference type="SUPFAM" id="SSF53474">
    <property type="entry name" value="alpha/beta-Hydrolases"/>
    <property type="match status" value="1"/>
</dbReference>
<dbReference type="Pfam" id="PF01674">
    <property type="entry name" value="Lipase_2"/>
    <property type="match status" value="1"/>
</dbReference>
<dbReference type="InterPro" id="IPR002918">
    <property type="entry name" value="Lipase_EstA/Esterase_EstB"/>
</dbReference>
<dbReference type="InterPro" id="IPR029058">
    <property type="entry name" value="AB_hydrolase_fold"/>
</dbReference>
<proteinExistence type="predicted"/>
<dbReference type="EMBL" id="BMGC01000038">
    <property type="protein sequence ID" value="GGB44256.1"/>
    <property type="molecule type" value="Genomic_DNA"/>
</dbReference>
<reference evidence="1" key="1">
    <citation type="journal article" date="2014" name="Int. J. Syst. Evol. Microbiol.">
        <title>Complete genome sequence of Corynebacterium casei LMG S-19264T (=DSM 44701T), isolated from a smear-ripened cheese.</title>
        <authorList>
            <consortium name="US DOE Joint Genome Institute (JGI-PGF)"/>
            <person name="Walter F."/>
            <person name="Albersmeier A."/>
            <person name="Kalinowski J."/>
            <person name="Ruckert C."/>
        </authorList>
    </citation>
    <scope>NUCLEOTIDE SEQUENCE</scope>
    <source>
        <strain evidence="1">CGMCC 1.12827</strain>
    </source>
</reference>
<evidence type="ECO:0000313" key="2">
    <source>
        <dbReference type="Proteomes" id="UP000621454"/>
    </source>
</evidence>
<keyword evidence="2" id="KW-1185">Reference proteome</keyword>
<reference evidence="1" key="2">
    <citation type="submission" date="2020-09" db="EMBL/GenBank/DDBJ databases">
        <authorList>
            <person name="Sun Q."/>
            <person name="Zhou Y."/>
        </authorList>
    </citation>
    <scope>NUCLEOTIDE SEQUENCE</scope>
    <source>
        <strain evidence="1">CGMCC 1.12827</strain>
    </source>
</reference>
<name>A0A916THF9_9ACTN</name>
<organism evidence="1 2">
    <name type="scientific">Gordonia jinhuaensis</name>
    <dbReference type="NCBI Taxonomy" id="1517702"/>
    <lineage>
        <taxon>Bacteria</taxon>
        <taxon>Bacillati</taxon>
        <taxon>Actinomycetota</taxon>
        <taxon>Actinomycetes</taxon>
        <taxon>Mycobacteriales</taxon>
        <taxon>Gordoniaceae</taxon>
        <taxon>Gordonia</taxon>
    </lineage>
</organism>
<sequence>MGGFVRRIGLAMSVAAVVIGTFVGAASASASPLPVRFSGLDAVNYLVTHPDAPPPGANDWSCRPSPAHPRPVVLVHGTQANMTIDWFTLAPMLKNAGFCVFAFNFGVQATIRIGGVIDVVGGTAPIEDSARELAAFVDRVRTATGAPEVDIVGHSQGGSMPRYYLSYLGGNRVVNTFVGVEPTNHGTDAGGLLSDWLLGPIAQRLGDDPAVTPLLDALTLRSSVQQVQGSAYVHEINDRAPHGGVDPNVRYVVIASATDTTVTPTSSMFLTGPNVTNILLQSGCPLALDDHQGVLYGRYAMGVVLHELDPAVPTPSCSLSLPYIGG</sequence>
<accession>A0A916THF9</accession>
<dbReference type="GO" id="GO:0016298">
    <property type="term" value="F:lipase activity"/>
    <property type="evidence" value="ECO:0007669"/>
    <property type="project" value="TreeGrafter"/>
</dbReference>
<protein>
    <submittedName>
        <fullName evidence="1">Lipase</fullName>
    </submittedName>
</protein>
<comment type="caution">
    <text evidence="1">The sequence shown here is derived from an EMBL/GenBank/DDBJ whole genome shotgun (WGS) entry which is preliminary data.</text>
</comment>
<evidence type="ECO:0000313" key="1">
    <source>
        <dbReference type="EMBL" id="GGB44256.1"/>
    </source>
</evidence>
<dbReference type="GO" id="GO:0016042">
    <property type="term" value="P:lipid catabolic process"/>
    <property type="evidence" value="ECO:0007669"/>
    <property type="project" value="InterPro"/>
</dbReference>
<dbReference type="AlphaFoldDB" id="A0A916THF9"/>
<dbReference type="PANTHER" id="PTHR32015:SF1">
    <property type="entry name" value="LIPASE"/>
    <property type="match status" value="1"/>
</dbReference>
<dbReference type="PANTHER" id="PTHR32015">
    <property type="entry name" value="FASTING INDUCED LIPASE"/>
    <property type="match status" value="1"/>
</dbReference>
<gene>
    <name evidence="1" type="primary">aes</name>
    <name evidence="1" type="ORF">GCM10011489_34690</name>
</gene>
<dbReference type="Proteomes" id="UP000621454">
    <property type="component" value="Unassembled WGS sequence"/>
</dbReference>